<dbReference type="PANTHER" id="PTHR43355:SF2">
    <property type="entry name" value="FLAVIN REDUCTASE (NADPH)"/>
    <property type="match status" value="1"/>
</dbReference>
<gene>
    <name evidence="2" type="ORF">DRV84_14015</name>
</gene>
<protein>
    <submittedName>
        <fullName evidence="2">NAD(P)-dependent oxidoreductase</fullName>
    </submittedName>
</protein>
<evidence type="ECO:0000313" key="2">
    <source>
        <dbReference type="EMBL" id="REC54311.1"/>
    </source>
</evidence>
<dbReference type="AlphaFoldDB" id="A0A3D9BLU4"/>
<dbReference type="Proteomes" id="UP000257131">
    <property type="component" value="Unassembled WGS sequence"/>
</dbReference>
<name>A0A3D9BLU4_9RHOB</name>
<feature type="domain" description="NAD(P)-binding" evidence="1">
    <location>
        <begin position="8"/>
        <end position="200"/>
    </location>
</feature>
<dbReference type="CDD" id="cd05244">
    <property type="entry name" value="BVR-B_like_SDR_a"/>
    <property type="match status" value="1"/>
</dbReference>
<dbReference type="InterPro" id="IPR036291">
    <property type="entry name" value="NAD(P)-bd_dom_sf"/>
</dbReference>
<evidence type="ECO:0000259" key="1">
    <source>
        <dbReference type="Pfam" id="PF13460"/>
    </source>
</evidence>
<dbReference type="RefSeq" id="WP_115981814.1">
    <property type="nucleotide sequence ID" value="NZ_QOHR01000033.1"/>
</dbReference>
<dbReference type="Pfam" id="PF13460">
    <property type="entry name" value="NAD_binding_10"/>
    <property type="match status" value="1"/>
</dbReference>
<comment type="caution">
    <text evidence="2">The sequence shown here is derived from an EMBL/GenBank/DDBJ whole genome shotgun (WGS) entry which is preliminary data.</text>
</comment>
<dbReference type="Gene3D" id="3.40.50.720">
    <property type="entry name" value="NAD(P)-binding Rossmann-like Domain"/>
    <property type="match status" value="1"/>
</dbReference>
<dbReference type="InterPro" id="IPR016040">
    <property type="entry name" value="NAD(P)-bd_dom"/>
</dbReference>
<accession>A0A3D9BLU4</accession>
<dbReference type="OrthoDB" id="7419852at2"/>
<keyword evidence="3" id="KW-1185">Reference proteome</keyword>
<dbReference type="GO" id="GO:0042602">
    <property type="term" value="F:riboflavin reductase (NADPH) activity"/>
    <property type="evidence" value="ECO:0007669"/>
    <property type="project" value="TreeGrafter"/>
</dbReference>
<dbReference type="EMBL" id="QOHR01000033">
    <property type="protein sequence ID" value="REC54311.1"/>
    <property type="molecule type" value="Genomic_DNA"/>
</dbReference>
<organism evidence="2 3">
    <name type="scientific">Rhodosalinus sediminis</name>
    <dbReference type="NCBI Taxonomy" id="1940533"/>
    <lineage>
        <taxon>Bacteria</taxon>
        <taxon>Pseudomonadati</taxon>
        <taxon>Pseudomonadota</taxon>
        <taxon>Alphaproteobacteria</taxon>
        <taxon>Rhodobacterales</taxon>
        <taxon>Paracoccaceae</taxon>
        <taxon>Rhodosalinus</taxon>
    </lineage>
</organism>
<dbReference type="InterPro" id="IPR051606">
    <property type="entry name" value="Polyketide_Oxido-like"/>
</dbReference>
<dbReference type="PANTHER" id="PTHR43355">
    <property type="entry name" value="FLAVIN REDUCTASE (NADPH)"/>
    <property type="match status" value="1"/>
</dbReference>
<sequence length="213" mass="22944">MERILVIGASRGIGLEVVKQGLDRGLTVRAMARSAEAMTQESPALERFSGDATDPADLARALEGQEAVIMALGVPPGLGFVYKPVTLFSRATEALVPLMEAQGPRRLLAVTGFGAGESRRALSTLERLPFRAVMGRAYDDKSRQEAAIQSSALDWTIARPGILTKGPRTGRYRVLVEPGEWRNGLISRADVAEFLLDAAQTGGYVRQAPVLVR</sequence>
<proteinExistence type="predicted"/>
<evidence type="ECO:0000313" key="3">
    <source>
        <dbReference type="Proteomes" id="UP000257131"/>
    </source>
</evidence>
<reference evidence="2 3" key="1">
    <citation type="journal article" date="2017" name="Int. J. Syst. Evol. Microbiol.">
        <title>Rhodosalinus sediminis gen. nov., sp. nov., isolated from marine saltern.</title>
        <authorList>
            <person name="Guo L.Y."/>
            <person name="Ling S.K."/>
            <person name="Li C.M."/>
            <person name="Chen G.J."/>
            <person name="Du Z.J."/>
        </authorList>
    </citation>
    <scope>NUCLEOTIDE SEQUENCE [LARGE SCALE GENOMIC DNA]</scope>
    <source>
        <strain evidence="2 3">WDN1C137</strain>
    </source>
</reference>
<dbReference type="GO" id="GO:0004074">
    <property type="term" value="F:biliverdin reductase [NAD(P)H] activity"/>
    <property type="evidence" value="ECO:0007669"/>
    <property type="project" value="TreeGrafter"/>
</dbReference>
<dbReference type="SUPFAM" id="SSF51735">
    <property type="entry name" value="NAD(P)-binding Rossmann-fold domains"/>
    <property type="match status" value="1"/>
</dbReference>